<comment type="similarity">
    <text evidence="1 7">Belongs to the sigma-70 factor family. ECF subfamily.</text>
</comment>
<keyword evidence="5 7" id="KW-0238">DNA-binding</keyword>
<dbReference type="CDD" id="cd06171">
    <property type="entry name" value="Sigma70_r4"/>
    <property type="match status" value="1"/>
</dbReference>
<dbReference type="NCBIfam" id="NF006089">
    <property type="entry name" value="PRK08241.1"/>
    <property type="match status" value="1"/>
</dbReference>
<dbReference type="Proteomes" id="UP000309174">
    <property type="component" value="Unassembled WGS sequence"/>
</dbReference>
<evidence type="ECO:0000256" key="3">
    <source>
        <dbReference type="ARBA" id="ARBA00023015"/>
    </source>
</evidence>
<dbReference type="Pfam" id="PF04542">
    <property type="entry name" value="Sigma70_r2"/>
    <property type="match status" value="1"/>
</dbReference>
<dbReference type="RefSeq" id="WP_138648103.1">
    <property type="nucleotide sequence ID" value="NZ_VCKW01000167.1"/>
</dbReference>
<protein>
    <recommendedName>
        <fullName evidence="7">RNA polymerase sigma factor</fullName>
    </recommendedName>
</protein>
<dbReference type="InterPro" id="IPR032710">
    <property type="entry name" value="NTF2-like_dom_sf"/>
</dbReference>
<evidence type="ECO:0000256" key="6">
    <source>
        <dbReference type="ARBA" id="ARBA00023163"/>
    </source>
</evidence>
<feature type="domain" description="RNA polymerase sigma-70 region 2" evidence="8">
    <location>
        <begin position="23"/>
        <end position="86"/>
    </location>
</feature>
<dbReference type="GO" id="GO:0003677">
    <property type="term" value="F:DNA binding"/>
    <property type="evidence" value="ECO:0007669"/>
    <property type="project" value="UniProtKB-KW"/>
</dbReference>
<dbReference type="InterPro" id="IPR014305">
    <property type="entry name" value="RNA_pol_sigma-G_actinobac"/>
</dbReference>
<dbReference type="InterPro" id="IPR036388">
    <property type="entry name" value="WH-like_DNA-bd_sf"/>
</dbReference>
<evidence type="ECO:0000259" key="8">
    <source>
        <dbReference type="Pfam" id="PF04542"/>
    </source>
</evidence>
<evidence type="ECO:0000256" key="7">
    <source>
        <dbReference type="RuleBase" id="RU000716"/>
    </source>
</evidence>
<dbReference type="GO" id="GO:0006352">
    <property type="term" value="P:DNA-templated transcription initiation"/>
    <property type="evidence" value="ECO:0007669"/>
    <property type="project" value="InterPro"/>
</dbReference>
<keyword evidence="6 7" id="KW-0804">Transcription</keyword>
<dbReference type="Gene3D" id="3.10.450.50">
    <property type="match status" value="1"/>
</dbReference>
<comment type="caution">
    <text evidence="10">The sequence shown here is derived from an EMBL/GenBank/DDBJ whole genome shotgun (WGS) entry which is preliminary data.</text>
</comment>
<dbReference type="NCBIfam" id="TIGR02937">
    <property type="entry name" value="sigma70-ECF"/>
    <property type="match status" value="1"/>
</dbReference>
<dbReference type="Gene3D" id="1.10.1740.10">
    <property type="match status" value="1"/>
</dbReference>
<dbReference type="InterPro" id="IPR013324">
    <property type="entry name" value="RNA_pol_sigma_r3/r4-like"/>
</dbReference>
<reference evidence="10 11" key="1">
    <citation type="submission" date="2019-05" db="EMBL/GenBank/DDBJ databases">
        <title>Draft genome sequence of Actinomadura sp. 14C53.</title>
        <authorList>
            <person name="Saricaoglu S."/>
            <person name="Isik K."/>
        </authorList>
    </citation>
    <scope>NUCLEOTIDE SEQUENCE [LARGE SCALE GENOMIC DNA]</scope>
    <source>
        <strain evidence="10 11">14C53</strain>
    </source>
</reference>
<accession>A0A5C4J5T1</accession>
<dbReference type="Pfam" id="PF08281">
    <property type="entry name" value="Sigma70_r4_2"/>
    <property type="match status" value="1"/>
</dbReference>
<sequence>MKTDERNTGSAGAEEFARLTDPFRRELLAYCYRMLGSVHDAEDLVQEVYLRAWRSYDAFDGRASLRTWLYRIATNTCLNALRHGSRRVMPSGLAAPSDDPPPPGNFAPEVTWLEPFSERLLGRAPEDPAAIVAARAGLRLALIAALQYLPGRQRAVVILRDVLAWPAADVAEMLGMTGAGVNSTLLRARARLERLVPASDEITEPDDPARRELLDRFAKAFEAVDIPAITRLLTEQAAWEMPPVPQWFSGREAIGRLLSTRLSPVPGVTRLVPTVANGQPAFGMYLRREDGVLRAHSLQVLTVTRSGITHISSFIDAGLFAYFDLPLVHADVR</sequence>
<evidence type="ECO:0000256" key="4">
    <source>
        <dbReference type="ARBA" id="ARBA00023082"/>
    </source>
</evidence>
<dbReference type="InterPro" id="IPR014284">
    <property type="entry name" value="RNA_pol_sigma-70_dom"/>
</dbReference>
<dbReference type="PANTHER" id="PTHR43133:SF65">
    <property type="entry name" value="ECF RNA POLYMERASE SIGMA FACTOR SIGG"/>
    <property type="match status" value="1"/>
</dbReference>
<proteinExistence type="inferred from homology"/>
<dbReference type="InterPro" id="IPR039425">
    <property type="entry name" value="RNA_pol_sigma-70-like"/>
</dbReference>
<dbReference type="NCBIfam" id="TIGR02960">
    <property type="entry name" value="SigX5"/>
    <property type="match status" value="1"/>
</dbReference>
<dbReference type="PANTHER" id="PTHR43133">
    <property type="entry name" value="RNA POLYMERASE ECF-TYPE SIGMA FACTO"/>
    <property type="match status" value="1"/>
</dbReference>
<dbReference type="GO" id="GO:0016987">
    <property type="term" value="F:sigma factor activity"/>
    <property type="evidence" value="ECO:0007669"/>
    <property type="project" value="UniProtKB-KW"/>
</dbReference>
<comment type="subunit">
    <text evidence="2">Interacts transiently with the RNA polymerase catalytic core formed by RpoA, RpoB, RpoC and RpoZ (2 alpha, 1 beta, 1 beta' and 1 omega subunit) to form the RNA polymerase holoenzyme that can initiate transcription.</text>
</comment>
<dbReference type="SUPFAM" id="SSF88659">
    <property type="entry name" value="Sigma3 and sigma4 domains of RNA polymerase sigma factors"/>
    <property type="match status" value="1"/>
</dbReference>
<dbReference type="OrthoDB" id="3500555at2"/>
<evidence type="ECO:0000259" key="9">
    <source>
        <dbReference type="Pfam" id="PF08281"/>
    </source>
</evidence>
<dbReference type="Gene3D" id="1.10.10.10">
    <property type="entry name" value="Winged helix-like DNA-binding domain superfamily/Winged helix DNA-binding domain"/>
    <property type="match status" value="1"/>
</dbReference>
<evidence type="ECO:0000313" key="10">
    <source>
        <dbReference type="EMBL" id="TMQ92343.1"/>
    </source>
</evidence>
<dbReference type="InterPro" id="IPR007627">
    <property type="entry name" value="RNA_pol_sigma70_r2"/>
</dbReference>
<dbReference type="InterPro" id="IPR013325">
    <property type="entry name" value="RNA_pol_sigma_r2"/>
</dbReference>
<dbReference type="InterPro" id="IPR013249">
    <property type="entry name" value="RNA_pol_sigma70_r4_t2"/>
</dbReference>
<dbReference type="EMBL" id="VCKW01000167">
    <property type="protein sequence ID" value="TMQ92343.1"/>
    <property type="molecule type" value="Genomic_DNA"/>
</dbReference>
<feature type="domain" description="RNA polymerase sigma factor 70 region 4 type 2" evidence="9">
    <location>
        <begin position="140"/>
        <end position="192"/>
    </location>
</feature>
<dbReference type="AlphaFoldDB" id="A0A5C4J5T1"/>
<keyword evidence="11" id="KW-1185">Reference proteome</keyword>
<evidence type="ECO:0000256" key="1">
    <source>
        <dbReference type="ARBA" id="ARBA00010641"/>
    </source>
</evidence>
<evidence type="ECO:0000256" key="2">
    <source>
        <dbReference type="ARBA" id="ARBA00011344"/>
    </source>
</evidence>
<gene>
    <name evidence="10" type="ORF">ETD83_27460</name>
</gene>
<dbReference type="InterPro" id="IPR000838">
    <property type="entry name" value="RNA_pol_sigma70_ECF_CS"/>
</dbReference>
<name>A0A5C4J5T1_9ACTN</name>
<organism evidence="10 11">
    <name type="scientific">Actinomadura soli</name>
    <dbReference type="NCBI Taxonomy" id="2508997"/>
    <lineage>
        <taxon>Bacteria</taxon>
        <taxon>Bacillati</taxon>
        <taxon>Actinomycetota</taxon>
        <taxon>Actinomycetes</taxon>
        <taxon>Streptosporangiales</taxon>
        <taxon>Thermomonosporaceae</taxon>
        <taxon>Actinomadura</taxon>
    </lineage>
</organism>
<dbReference type="SUPFAM" id="SSF54427">
    <property type="entry name" value="NTF2-like"/>
    <property type="match status" value="1"/>
</dbReference>
<keyword evidence="4 7" id="KW-0731">Sigma factor</keyword>
<dbReference type="SUPFAM" id="SSF88946">
    <property type="entry name" value="Sigma2 domain of RNA polymerase sigma factors"/>
    <property type="match status" value="1"/>
</dbReference>
<dbReference type="PROSITE" id="PS01063">
    <property type="entry name" value="SIGMA70_ECF"/>
    <property type="match status" value="1"/>
</dbReference>
<keyword evidence="3 7" id="KW-0805">Transcription regulation</keyword>
<evidence type="ECO:0000256" key="5">
    <source>
        <dbReference type="ARBA" id="ARBA00023125"/>
    </source>
</evidence>
<dbReference type="GO" id="GO:0006950">
    <property type="term" value="P:response to stress"/>
    <property type="evidence" value="ECO:0007669"/>
    <property type="project" value="UniProtKB-ARBA"/>
</dbReference>
<evidence type="ECO:0000313" key="11">
    <source>
        <dbReference type="Proteomes" id="UP000309174"/>
    </source>
</evidence>